<sequence>MRYLLDTNTVSDILKRQPPVVARFRKVSPTSLAISTVTVMEVEYGFERKPAAREKFGGVWTALLGDLHVLPYDSRDAAFTARVRAYLAGLGKPIGPFDTQLAGVALARHLTLVTHNTAEFERVPDLTVEDWWRP</sequence>
<evidence type="ECO:0000256" key="7">
    <source>
        <dbReference type="ARBA" id="ARBA00038093"/>
    </source>
</evidence>
<accession>A0ABN6RBC3</accession>
<comment type="function">
    <text evidence="8">Toxic component of a toxin-antitoxin (TA) system. An RNase.</text>
</comment>
<dbReference type="PANTHER" id="PTHR33653">
    <property type="entry name" value="RIBONUCLEASE VAPC2"/>
    <property type="match status" value="1"/>
</dbReference>
<dbReference type="Gene3D" id="3.40.50.1010">
    <property type="entry name" value="5'-nuclease"/>
    <property type="match status" value="1"/>
</dbReference>
<gene>
    <name evidence="10" type="primary">vapC_1</name>
    <name evidence="8" type="synonym">vapC</name>
    <name evidence="10" type="ORF">DAETH_05860</name>
</gene>
<feature type="domain" description="PIN" evidence="9">
    <location>
        <begin position="3"/>
        <end position="124"/>
    </location>
</feature>
<comment type="cofactor">
    <cofactor evidence="1 8">
        <name>Mg(2+)</name>
        <dbReference type="ChEBI" id="CHEBI:18420"/>
    </cofactor>
</comment>
<keyword evidence="11" id="KW-1185">Reference proteome</keyword>
<keyword evidence="3 8" id="KW-0540">Nuclease</keyword>
<evidence type="ECO:0000256" key="8">
    <source>
        <dbReference type="HAMAP-Rule" id="MF_00265"/>
    </source>
</evidence>
<reference evidence="10" key="1">
    <citation type="submission" date="2022-07" db="EMBL/GenBank/DDBJ databases">
        <title>Complete Genome Sequence of the Radioresistant Bacterium Deinococcus aetherius ST0316, Isolated from the Air Dust collected in Lower Stratosphere above Japan.</title>
        <authorList>
            <person name="Satoh K."/>
            <person name="Hagiwara K."/>
            <person name="Katsumata K."/>
            <person name="Kubo A."/>
            <person name="Yokobori S."/>
            <person name="Yamagishi A."/>
            <person name="Oono Y."/>
            <person name="Narumi I."/>
        </authorList>
    </citation>
    <scope>NUCLEOTIDE SEQUENCE</scope>
    <source>
        <strain evidence="10">ST0316</strain>
    </source>
</reference>
<dbReference type="RefSeq" id="WP_264776448.1">
    <property type="nucleotide sequence ID" value="NZ_AP026560.1"/>
</dbReference>
<keyword evidence="2 8" id="KW-1277">Toxin-antitoxin system</keyword>
<comment type="similarity">
    <text evidence="7 8">Belongs to the PINc/VapC protein family.</text>
</comment>
<dbReference type="InterPro" id="IPR002716">
    <property type="entry name" value="PIN_dom"/>
</dbReference>
<feature type="binding site" evidence="8">
    <location>
        <position position="98"/>
    </location>
    <ligand>
        <name>Mg(2+)</name>
        <dbReference type="ChEBI" id="CHEBI:18420"/>
    </ligand>
</feature>
<dbReference type="InterPro" id="IPR022907">
    <property type="entry name" value="VapC_family"/>
</dbReference>
<keyword evidence="6 8" id="KW-0460">Magnesium</keyword>
<evidence type="ECO:0000256" key="1">
    <source>
        <dbReference type="ARBA" id="ARBA00001946"/>
    </source>
</evidence>
<dbReference type="InterPro" id="IPR050556">
    <property type="entry name" value="Type_II_TA_system_RNase"/>
</dbReference>
<evidence type="ECO:0000259" key="9">
    <source>
        <dbReference type="Pfam" id="PF01850"/>
    </source>
</evidence>
<organism evidence="10 11">
    <name type="scientific">Deinococcus aetherius</name>
    <dbReference type="NCBI Taxonomy" id="200252"/>
    <lineage>
        <taxon>Bacteria</taxon>
        <taxon>Thermotogati</taxon>
        <taxon>Deinococcota</taxon>
        <taxon>Deinococci</taxon>
        <taxon>Deinococcales</taxon>
        <taxon>Deinococcaceae</taxon>
        <taxon>Deinococcus</taxon>
    </lineage>
</organism>
<dbReference type="PANTHER" id="PTHR33653:SF1">
    <property type="entry name" value="RIBONUCLEASE VAPC2"/>
    <property type="match status" value="1"/>
</dbReference>
<keyword evidence="5 8" id="KW-0378">Hydrolase</keyword>
<feature type="binding site" evidence="8">
    <location>
        <position position="6"/>
    </location>
    <ligand>
        <name>Mg(2+)</name>
        <dbReference type="ChEBI" id="CHEBI:18420"/>
    </ligand>
</feature>
<protein>
    <recommendedName>
        <fullName evidence="8">Ribonuclease VapC</fullName>
        <shortName evidence="8">RNase VapC</shortName>
        <ecNumber evidence="8">3.1.-.-</ecNumber>
    </recommendedName>
    <alternativeName>
        <fullName evidence="8">Toxin VapC</fullName>
    </alternativeName>
</protein>
<dbReference type="Pfam" id="PF01850">
    <property type="entry name" value="PIN"/>
    <property type="match status" value="1"/>
</dbReference>
<dbReference type="EMBL" id="AP026560">
    <property type="protein sequence ID" value="BDP40617.1"/>
    <property type="molecule type" value="Genomic_DNA"/>
</dbReference>
<keyword evidence="4 8" id="KW-0479">Metal-binding</keyword>
<dbReference type="InterPro" id="IPR029060">
    <property type="entry name" value="PIN-like_dom_sf"/>
</dbReference>
<evidence type="ECO:0000256" key="4">
    <source>
        <dbReference type="ARBA" id="ARBA00022723"/>
    </source>
</evidence>
<keyword evidence="10" id="KW-0255">Endonuclease</keyword>
<evidence type="ECO:0000256" key="2">
    <source>
        <dbReference type="ARBA" id="ARBA00022649"/>
    </source>
</evidence>
<evidence type="ECO:0000313" key="11">
    <source>
        <dbReference type="Proteomes" id="UP001064971"/>
    </source>
</evidence>
<dbReference type="EC" id="3.1.-.-" evidence="8"/>
<dbReference type="HAMAP" id="MF_00265">
    <property type="entry name" value="VapC_Nob1"/>
    <property type="match status" value="1"/>
</dbReference>
<name>A0ABN6RBC3_9DEIO</name>
<dbReference type="GO" id="GO:0004519">
    <property type="term" value="F:endonuclease activity"/>
    <property type="evidence" value="ECO:0007669"/>
    <property type="project" value="UniProtKB-KW"/>
</dbReference>
<keyword evidence="8" id="KW-0800">Toxin</keyword>
<evidence type="ECO:0000256" key="5">
    <source>
        <dbReference type="ARBA" id="ARBA00022801"/>
    </source>
</evidence>
<dbReference type="SUPFAM" id="SSF88723">
    <property type="entry name" value="PIN domain-like"/>
    <property type="match status" value="1"/>
</dbReference>
<evidence type="ECO:0000256" key="3">
    <source>
        <dbReference type="ARBA" id="ARBA00022722"/>
    </source>
</evidence>
<evidence type="ECO:0000256" key="6">
    <source>
        <dbReference type="ARBA" id="ARBA00022842"/>
    </source>
</evidence>
<proteinExistence type="inferred from homology"/>
<dbReference type="Proteomes" id="UP001064971">
    <property type="component" value="Chromosome"/>
</dbReference>
<evidence type="ECO:0000313" key="10">
    <source>
        <dbReference type="EMBL" id="BDP40617.1"/>
    </source>
</evidence>